<keyword evidence="3 5" id="KW-0819">tRNA processing</keyword>
<dbReference type="InterPro" id="IPR020103">
    <property type="entry name" value="PsdUridine_synth_cat_dom_sf"/>
</dbReference>
<feature type="active site" description="Nucleophile" evidence="5">
    <location>
        <position position="40"/>
    </location>
</feature>
<evidence type="ECO:0000256" key="4">
    <source>
        <dbReference type="ARBA" id="ARBA00023235"/>
    </source>
</evidence>
<dbReference type="GO" id="GO:0160148">
    <property type="term" value="F:tRNA pseudouridine(55) synthase activity"/>
    <property type="evidence" value="ECO:0007669"/>
    <property type="project" value="UniProtKB-EC"/>
</dbReference>
<evidence type="ECO:0000259" key="7">
    <source>
        <dbReference type="Pfam" id="PF16198"/>
    </source>
</evidence>
<keyword evidence="4 5" id="KW-0413">Isomerase</keyword>
<dbReference type="Pfam" id="PF16198">
    <property type="entry name" value="TruB_C_2"/>
    <property type="match status" value="1"/>
</dbReference>
<comment type="catalytic activity">
    <reaction evidence="1 5">
        <text>uridine(55) in tRNA = pseudouridine(55) in tRNA</text>
        <dbReference type="Rhea" id="RHEA:42532"/>
        <dbReference type="Rhea" id="RHEA-COMP:10101"/>
        <dbReference type="Rhea" id="RHEA-COMP:10102"/>
        <dbReference type="ChEBI" id="CHEBI:65314"/>
        <dbReference type="ChEBI" id="CHEBI:65315"/>
        <dbReference type="EC" id="5.4.99.25"/>
    </reaction>
</comment>
<evidence type="ECO:0000313" key="8">
    <source>
        <dbReference type="EMBL" id="SFG02190.1"/>
    </source>
</evidence>
<dbReference type="CDD" id="cd02573">
    <property type="entry name" value="PseudoU_synth_EcTruB"/>
    <property type="match status" value="1"/>
</dbReference>
<dbReference type="STRING" id="201973.SAMN04488025_11281"/>
<dbReference type="PANTHER" id="PTHR13767">
    <property type="entry name" value="TRNA-PSEUDOURIDINE SYNTHASE"/>
    <property type="match status" value="1"/>
</dbReference>
<evidence type="ECO:0000256" key="5">
    <source>
        <dbReference type="HAMAP-Rule" id="MF_01080"/>
    </source>
</evidence>
<dbReference type="HAMAP" id="MF_01080">
    <property type="entry name" value="TruB_bact"/>
    <property type="match status" value="1"/>
</dbReference>
<accession>A0A1I2NGM9</accession>
<comment type="function">
    <text evidence="5">Responsible for synthesis of pseudouridine from uracil-55 in the psi GC loop of transfer RNAs.</text>
</comment>
<evidence type="ECO:0000256" key="3">
    <source>
        <dbReference type="ARBA" id="ARBA00022694"/>
    </source>
</evidence>
<dbReference type="GO" id="GO:0031119">
    <property type="term" value="P:tRNA pseudouridine synthesis"/>
    <property type="evidence" value="ECO:0007669"/>
    <property type="project" value="UniProtKB-UniRule"/>
</dbReference>
<organism evidence="8 9">
    <name type="scientific">Planifilum fulgidum</name>
    <dbReference type="NCBI Taxonomy" id="201973"/>
    <lineage>
        <taxon>Bacteria</taxon>
        <taxon>Bacillati</taxon>
        <taxon>Bacillota</taxon>
        <taxon>Bacilli</taxon>
        <taxon>Bacillales</taxon>
        <taxon>Thermoactinomycetaceae</taxon>
        <taxon>Planifilum</taxon>
    </lineage>
</organism>
<feature type="domain" description="tRNA pseudouridylate synthase B C-terminal" evidence="7">
    <location>
        <begin position="178"/>
        <end position="218"/>
    </location>
</feature>
<dbReference type="FunFam" id="3.30.2350.10:FF:000011">
    <property type="entry name" value="tRNA pseudouridine synthase B"/>
    <property type="match status" value="1"/>
</dbReference>
<dbReference type="AlphaFoldDB" id="A0A1I2NGM9"/>
<comment type="similarity">
    <text evidence="2 5">Belongs to the pseudouridine synthase TruB family. Type 1 subfamily.</text>
</comment>
<dbReference type="NCBIfam" id="TIGR00431">
    <property type="entry name" value="TruB"/>
    <property type="match status" value="1"/>
</dbReference>
<dbReference type="InterPro" id="IPR014780">
    <property type="entry name" value="tRNA_psdUridine_synth_TruB"/>
</dbReference>
<dbReference type="Proteomes" id="UP000198661">
    <property type="component" value="Unassembled WGS sequence"/>
</dbReference>
<dbReference type="SUPFAM" id="SSF55120">
    <property type="entry name" value="Pseudouridine synthase"/>
    <property type="match status" value="1"/>
</dbReference>
<evidence type="ECO:0000256" key="1">
    <source>
        <dbReference type="ARBA" id="ARBA00000385"/>
    </source>
</evidence>
<dbReference type="EMBL" id="FOOK01000012">
    <property type="protein sequence ID" value="SFG02190.1"/>
    <property type="molecule type" value="Genomic_DNA"/>
</dbReference>
<dbReference type="EC" id="5.4.99.25" evidence="5"/>
<keyword evidence="9" id="KW-1185">Reference proteome</keyword>
<dbReference type="GO" id="GO:1990481">
    <property type="term" value="P:mRNA pseudouridine synthesis"/>
    <property type="evidence" value="ECO:0007669"/>
    <property type="project" value="TreeGrafter"/>
</dbReference>
<sequence length="303" mass="34019">MTLLGVIPVWKPAGMTSHDVVVELRRLTGQRKVGHTGTLDPAVEGVLPICLGQATRIAEYLQELPKRYAGSMVLGASTDTQDQTGRILREEPVGPLDPSRIDEAFRRFRGEIDQVPPMVSAVRVEGRRLYEWAREGKEVPRRARRVKIYELVRTGMEREGNRLRIDFEVLCSKGTYVRTLCVDIGAWLGYPAHMSRLVRVQSGPFFLQDTLTLEELREVARRGAWGDVLVSPDAALGHFPLLVVPSSARQGVLNGMWLQLEDPLDSRAVGRLVRVYTEEGEFCALYRMSAPDVARPEKVFRNG</sequence>
<evidence type="ECO:0000313" key="9">
    <source>
        <dbReference type="Proteomes" id="UP000198661"/>
    </source>
</evidence>
<evidence type="ECO:0000259" key="6">
    <source>
        <dbReference type="Pfam" id="PF01509"/>
    </source>
</evidence>
<dbReference type="GO" id="GO:0003723">
    <property type="term" value="F:RNA binding"/>
    <property type="evidence" value="ECO:0007669"/>
    <property type="project" value="InterPro"/>
</dbReference>
<dbReference type="InterPro" id="IPR032819">
    <property type="entry name" value="TruB_C"/>
</dbReference>
<protein>
    <recommendedName>
        <fullName evidence="5">tRNA pseudouridine synthase B</fullName>
        <ecNumber evidence="5">5.4.99.25</ecNumber>
    </recommendedName>
    <alternativeName>
        <fullName evidence="5">tRNA pseudouridine(55) synthase</fullName>
        <shortName evidence="5">Psi55 synthase</shortName>
    </alternativeName>
    <alternativeName>
        <fullName evidence="5">tRNA pseudouridylate synthase</fullName>
    </alternativeName>
    <alternativeName>
        <fullName evidence="5">tRNA-uridine isomerase</fullName>
    </alternativeName>
</protein>
<dbReference type="Pfam" id="PF01509">
    <property type="entry name" value="TruB_N"/>
    <property type="match status" value="1"/>
</dbReference>
<evidence type="ECO:0000256" key="2">
    <source>
        <dbReference type="ARBA" id="ARBA00005642"/>
    </source>
</evidence>
<proteinExistence type="inferred from homology"/>
<feature type="domain" description="Pseudouridine synthase II N-terminal" evidence="6">
    <location>
        <begin position="25"/>
        <end position="177"/>
    </location>
</feature>
<gene>
    <name evidence="5" type="primary">truB</name>
    <name evidence="8" type="ORF">SAMN04488025_11281</name>
</gene>
<dbReference type="InterPro" id="IPR002501">
    <property type="entry name" value="PsdUridine_synth_N"/>
</dbReference>
<reference evidence="9" key="1">
    <citation type="submission" date="2016-10" db="EMBL/GenBank/DDBJ databases">
        <authorList>
            <person name="Varghese N."/>
            <person name="Submissions S."/>
        </authorList>
    </citation>
    <scope>NUCLEOTIDE SEQUENCE [LARGE SCALE GENOMIC DNA]</scope>
    <source>
        <strain evidence="9">DSM 44945</strain>
    </source>
</reference>
<dbReference type="RefSeq" id="WP_092037949.1">
    <property type="nucleotide sequence ID" value="NZ_FOOK01000012.1"/>
</dbReference>
<name>A0A1I2NGM9_9BACL</name>
<dbReference type="Gene3D" id="3.30.2350.10">
    <property type="entry name" value="Pseudouridine synthase"/>
    <property type="match status" value="1"/>
</dbReference>
<dbReference type="PANTHER" id="PTHR13767:SF2">
    <property type="entry name" value="PSEUDOURIDYLATE SYNTHASE TRUB1"/>
    <property type="match status" value="1"/>
</dbReference>
<dbReference type="OrthoDB" id="9802309at2"/>